<protein>
    <submittedName>
        <fullName evidence="1">Uncharacterized protein</fullName>
    </submittedName>
</protein>
<keyword evidence="2" id="KW-1185">Reference proteome</keyword>
<evidence type="ECO:0000313" key="1">
    <source>
        <dbReference type="EMBL" id="KAB2634766.1"/>
    </source>
</evidence>
<reference evidence="1 2" key="1">
    <citation type="submission" date="2019-09" db="EMBL/GenBank/DDBJ databases">
        <authorList>
            <person name="Ou C."/>
        </authorList>
    </citation>
    <scope>NUCLEOTIDE SEQUENCE [LARGE SCALE GENOMIC DNA]</scope>
    <source>
        <strain evidence="1">S2</strain>
        <tissue evidence="1">Leaf</tissue>
    </source>
</reference>
<proteinExistence type="predicted"/>
<dbReference type="AlphaFoldDB" id="A0A5N5I3J8"/>
<dbReference type="EMBL" id="SMOL01000027">
    <property type="protein sequence ID" value="KAB2634766.1"/>
    <property type="molecule type" value="Genomic_DNA"/>
</dbReference>
<evidence type="ECO:0000313" key="2">
    <source>
        <dbReference type="Proteomes" id="UP000327157"/>
    </source>
</evidence>
<organism evidence="1 2">
    <name type="scientific">Pyrus ussuriensis x Pyrus communis</name>
    <dbReference type="NCBI Taxonomy" id="2448454"/>
    <lineage>
        <taxon>Eukaryota</taxon>
        <taxon>Viridiplantae</taxon>
        <taxon>Streptophyta</taxon>
        <taxon>Embryophyta</taxon>
        <taxon>Tracheophyta</taxon>
        <taxon>Spermatophyta</taxon>
        <taxon>Magnoliopsida</taxon>
        <taxon>eudicotyledons</taxon>
        <taxon>Gunneridae</taxon>
        <taxon>Pentapetalae</taxon>
        <taxon>rosids</taxon>
        <taxon>fabids</taxon>
        <taxon>Rosales</taxon>
        <taxon>Rosaceae</taxon>
        <taxon>Amygdaloideae</taxon>
        <taxon>Maleae</taxon>
        <taxon>Pyrus</taxon>
    </lineage>
</organism>
<dbReference type="Proteomes" id="UP000327157">
    <property type="component" value="Unassembled WGS sequence"/>
</dbReference>
<gene>
    <name evidence="1" type="ORF">D8674_038186</name>
</gene>
<name>A0A5N5I3J8_9ROSA</name>
<comment type="caution">
    <text evidence="1">The sequence shown here is derived from an EMBL/GenBank/DDBJ whole genome shotgun (WGS) entry which is preliminary data.</text>
</comment>
<reference evidence="1 2" key="2">
    <citation type="submission" date="2019-11" db="EMBL/GenBank/DDBJ databases">
        <title>A de novo genome assembly of a pear dwarfing rootstock.</title>
        <authorList>
            <person name="Wang F."/>
            <person name="Wang J."/>
            <person name="Li S."/>
            <person name="Zhang Y."/>
            <person name="Fang M."/>
            <person name="Ma L."/>
            <person name="Zhao Y."/>
            <person name="Jiang S."/>
        </authorList>
    </citation>
    <scope>NUCLEOTIDE SEQUENCE [LARGE SCALE GENOMIC DNA]</scope>
    <source>
        <strain evidence="1">S2</strain>
        <tissue evidence="1">Leaf</tissue>
    </source>
</reference>
<sequence length="110" mass="12373">MFYRSEMHREIVSHINMSLNIKTQYHILIESSENMPPPGVNSAQFPVQVLAQGVPKISEDSSNNVVYILAPLVTPPPVIYINSEFDDEEDLVKPSKSVGLPECQFDLNED</sequence>
<accession>A0A5N5I3J8</accession>